<keyword evidence="2" id="KW-1185">Reference proteome</keyword>
<dbReference type="EMBL" id="VUJV01000003">
    <property type="protein sequence ID" value="KAA1419104.1"/>
    <property type="molecule type" value="Genomic_DNA"/>
</dbReference>
<reference evidence="1 2" key="2">
    <citation type="submission" date="2019-09" db="EMBL/GenBank/DDBJ databases">
        <authorList>
            <person name="Jin C."/>
        </authorList>
    </citation>
    <scope>NUCLEOTIDE SEQUENCE [LARGE SCALE GENOMIC DNA]</scope>
    <source>
        <strain evidence="1 2">BN130099</strain>
    </source>
</reference>
<gene>
    <name evidence="1" type="ORF">F0U44_11650</name>
</gene>
<dbReference type="Proteomes" id="UP000325003">
    <property type="component" value="Unassembled WGS sequence"/>
</dbReference>
<dbReference type="RefSeq" id="WP_149728439.1">
    <property type="nucleotide sequence ID" value="NZ_VUJV01000003.1"/>
</dbReference>
<comment type="caution">
    <text evidence="1">The sequence shown here is derived from an EMBL/GenBank/DDBJ whole genome shotgun (WGS) entry which is preliminary data.</text>
</comment>
<name>A0A5B1LFJ3_9ACTN</name>
<proteinExistence type="predicted"/>
<accession>A0A5B1LFJ3</accession>
<sequence>MAANHTLDERLFQSLLDSELNAAQTYLAVDLCRQVVSIVLDLDMPHRGRAARSAAQLMLSESVPDLDEEMRNNLARLCEVAVVIGF</sequence>
<reference evidence="1 2" key="1">
    <citation type="submission" date="2019-09" db="EMBL/GenBank/DDBJ databases">
        <title>Nocardioides panacisoli sp. nov., isolated from the soil of a ginseng field.</title>
        <authorList>
            <person name="Cho C."/>
        </authorList>
    </citation>
    <scope>NUCLEOTIDE SEQUENCE [LARGE SCALE GENOMIC DNA]</scope>
    <source>
        <strain evidence="1 2">BN130099</strain>
    </source>
</reference>
<dbReference type="AlphaFoldDB" id="A0A5B1LFJ3"/>
<evidence type="ECO:0000313" key="1">
    <source>
        <dbReference type="EMBL" id="KAA1419104.1"/>
    </source>
</evidence>
<protein>
    <submittedName>
        <fullName evidence="1">Uncharacterized protein</fullName>
    </submittedName>
</protein>
<evidence type="ECO:0000313" key="2">
    <source>
        <dbReference type="Proteomes" id="UP000325003"/>
    </source>
</evidence>
<organism evidence="1 2">
    <name type="scientific">Nocardioides humilatus</name>
    <dbReference type="NCBI Taxonomy" id="2607660"/>
    <lineage>
        <taxon>Bacteria</taxon>
        <taxon>Bacillati</taxon>
        <taxon>Actinomycetota</taxon>
        <taxon>Actinomycetes</taxon>
        <taxon>Propionibacteriales</taxon>
        <taxon>Nocardioidaceae</taxon>
        <taxon>Nocardioides</taxon>
    </lineage>
</organism>